<reference evidence="2" key="1">
    <citation type="submission" date="2021-10" db="EMBL/GenBank/DDBJ databases">
        <title>Melipona bicolor Genome sequencing and assembly.</title>
        <authorList>
            <person name="Araujo N.S."/>
            <person name="Arias M.C."/>
        </authorList>
    </citation>
    <scope>NUCLEOTIDE SEQUENCE</scope>
    <source>
        <strain evidence="2">USP_2M_L1-L4_2017</strain>
        <tissue evidence="2">Whole body</tissue>
    </source>
</reference>
<comment type="caution">
    <text evidence="2">The sequence shown here is derived from an EMBL/GenBank/DDBJ whole genome shotgun (WGS) entry which is preliminary data.</text>
</comment>
<evidence type="ECO:0000313" key="2">
    <source>
        <dbReference type="EMBL" id="KAK1132725.1"/>
    </source>
</evidence>
<evidence type="ECO:0000256" key="1">
    <source>
        <dbReference type="SAM" id="MobiDB-lite"/>
    </source>
</evidence>
<organism evidence="2 3">
    <name type="scientific">Melipona bicolor</name>
    <dbReference type="NCBI Taxonomy" id="60889"/>
    <lineage>
        <taxon>Eukaryota</taxon>
        <taxon>Metazoa</taxon>
        <taxon>Ecdysozoa</taxon>
        <taxon>Arthropoda</taxon>
        <taxon>Hexapoda</taxon>
        <taxon>Insecta</taxon>
        <taxon>Pterygota</taxon>
        <taxon>Neoptera</taxon>
        <taxon>Endopterygota</taxon>
        <taxon>Hymenoptera</taxon>
        <taxon>Apocrita</taxon>
        <taxon>Aculeata</taxon>
        <taxon>Apoidea</taxon>
        <taxon>Anthophila</taxon>
        <taxon>Apidae</taxon>
        <taxon>Melipona</taxon>
    </lineage>
</organism>
<protein>
    <submittedName>
        <fullName evidence="2">Uncharacterized protein</fullName>
    </submittedName>
</protein>
<feature type="region of interest" description="Disordered" evidence="1">
    <location>
        <begin position="1"/>
        <end position="61"/>
    </location>
</feature>
<sequence length="115" mass="12967">MWERGEQEGSLLGRAENFGRREIETGTKKRGPGGGKMLGEDWRKLDEDRGEEWKTNAVDENDVDHAEDTTCLKWARPREPGVTGFAFDLVPRIHCHELCHASVVVPVYAETPAYA</sequence>
<feature type="compositionally biased region" description="Basic and acidic residues" evidence="1">
    <location>
        <begin position="38"/>
        <end position="54"/>
    </location>
</feature>
<gene>
    <name evidence="2" type="ORF">K0M31_014102</name>
</gene>
<name>A0AA40G8K5_9HYME</name>
<dbReference type="AlphaFoldDB" id="A0AA40G8K5"/>
<feature type="compositionally biased region" description="Basic and acidic residues" evidence="1">
    <location>
        <begin position="17"/>
        <end position="27"/>
    </location>
</feature>
<dbReference type="EMBL" id="JAHYIQ010000004">
    <property type="protein sequence ID" value="KAK1132725.1"/>
    <property type="molecule type" value="Genomic_DNA"/>
</dbReference>
<keyword evidence="3" id="KW-1185">Reference proteome</keyword>
<evidence type="ECO:0000313" key="3">
    <source>
        <dbReference type="Proteomes" id="UP001177670"/>
    </source>
</evidence>
<dbReference type="Proteomes" id="UP001177670">
    <property type="component" value="Unassembled WGS sequence"/>
</dbReference>
<accession>A0AA40G8K5</accession>
<proteinExistence type="predicted"/>